<keyword evidence="1" id="KW-0812">Transmembrane</keyword>
<dbReference type="PANTHER" id="PTHR33237">
    <property type="entry name" value="F2P16.13 PROTEIN-RELATED"/>
    <property type="match status" value="1"/>
</dbReference>
<keyword evidence="1" id="KW-0472">Membrane</keyword>
<keyword evidence="1" id="KW-1133">Transmembrane helix</keyword>
<evidence type="ECO:0000256" key="1">
    <source>
        <dbReference type="SAM" id="Phobius"/>
    </source>
</evidence>
<feature type="transmembrane region" description="Helical" evidence="1">
    <location>
        <begin position="39"/>
        <end position="58"/>
    </location>
</feature>
<name>A0ABR0PMJ0_GOSAR</name>
<reference evidence="2 3" key="1">
    <citation type="submission" date="2023-03" db="EMBL/GenBank/DDBJ databases">
        <title>WGS of Gossypium arboreum.</title>
        <authorList>
            <person name="Yu D."/>
        </authorList>
    </citation>
    <scope>NUCLEOTIDE SEQUENCE [LARGE SCALE GENOMIC DNA]</scope>
    <source>
        <tissue evidence="2">Leaf</tissue>
    </source>
</reference>
<protein>
    <submittedName>
        <fullName evidence="2">Uncharacterized protein</fullName>
    </submittedName>
</protein>
<evidence type="ECO:0000313" key="2">
    <source>
        <dbReference type="EMBL" id="KAK5825491.1"/>
    </source>
</evidence>
<proteinExistence type="predicted"/>
<organism evidence="2 3">
    <name type="scientific">Gossypium arboreum</name>
    <name type="common">Tree cotton</name>
    <name type="synonym">Gossypium nanking</name>
    <dbReference type="NCBI Taxonomy" id="29729"/>
    <lineage>
        <taxon>Eukaryota</taxon>
        <taxon>Viridiplantae</taxon>
        <taxon>Streptophyta</taxon>
        <taxon>Embryophyta</taxon>
        <taxon>Tracheophyta</taxon>
        <taxon>Spermatophyta</taxon>
        <taxon>Magnoliopsida</taxon>
        <taxon>eudicotyledons</taxon>
        <taxon>Gunneridae</taxon>
        <taxon>Pentapetalae</taxon>
        <taxon>rosids</taxon>
        <taxon>malvids</taxon>
        <taxon>Malvales</taxon>
        <taxon>Malvaceae</taxon>
        <taxon>Malvoideae</taxon>
        <taxon>Gossypium</taxon>
    </lineage>
</organism>
<keyword evidence="3" id="KW-1185">Reference proteome</keyword>
<dbReference type="EMBL" id="JARKNE010000006">
    <property type="protein sequence ID" value="KAK5825491.1"/>
    <property type="molecule type" value="Genomic_DNA"/>
</dbReference>
<gene>
    <name evidence="2" type="ORF">PVK06_020329</name>
</gene>
<sequence length="154" mass="17500">MTVYIKLFTIFPEMSLRSPMARQLYSTSPSSTPLNASQAGLAAVTLLLCAFALIKCASHTRKLRRQWRACYEFFDEDYIDPVIEIQHEATNAEISDYQADDVADTSMFSREQPVWQKNILMGEKCQLPDFSGVIIYDSEGNVVTSSKSRLLTWK</sequence>
<dbReference type="Proteomes" id="UP001358586">
    <property type="component" value="Chromosome 6"/>
</dbReference>
<evidence type="ECO:0000313" key="3">
    <source>
        <dbReference type="Proteomes" id="UP001358586"/>
    </source>
</evidence>
<comment type="caution">
    <text evidence="2">The sequence shown here is derived from an EMBL/GenBank/DDBJ whole genome shotgun (WGS) entry which is preliminary data.</text>
</comment>
<accession>A0ABR0PMJ0</accession>
<dbReference type="PANTHER" id="PTHR33237:SF4">
    <property type="entry name" value="F14O23.12"/>
    <property type="match status" value="1"/>
</dbReference>